<organism evidence="8 9">
    <name type="scientific">Nonomuraea cavernae</name>
    <dbReference type="NCBI Taxonomy" id="2045107"/>
    <lineage>
        <taxon>Bacteria</taxon>
        <taxon>Bacillati</taxon>
        <taxon>Actinomycetota</taxon>
        <taxon>Actinomycetes</taxon>
        <taxon>Streptosporangiales</taxon>
        <taxon>Streptosporangiaceae</taxon>
        <taxon>Nonomuraea</taxon>
    </lineage>
</organism>
<evidence type="ECO:0000313" key="8">
    <source>
        <dbReference type="EMBL" id="GGO82025.1"/>
    </source>
</evidence>
<dbReference type="EMBL" id="BMNH01000040">
    <property type="protein sequence ID" value="GGO82025.1"/>
    <property type="molecule type" value="Genomic_DNA"/>
</dbReference>
<protein>
    <recommendedName>
        <fullName evidence="2">histidine kinase</fullName>
        <ecNumber evidence="2">2.7.13.3</ecNumber>
    </recommendedName>
</protein>
<comment type="catalytic activity">
    <reaction evidence="1">
        <text>ATP + protein L-histidine = ADP + protein N-phospho-L-histidine.</text>
        <dbReference type="EC" id="2.7.13.3"/>
    </reaction>
</comment>
<dbReference type="Pfam" id="PF08376">
    <property type="entry name" value="NIT"/>
    <property type="match status" value="1"/>
</dbReference>
<evidence type="ECO:0000256" key="3">
    <source>
        <dbReference type="ARBA" id="ARBA00022553"/>
    </source>
</evidence>
<dbReference type="EC" id="2.7.13.3" evidence="2"/>
<comment type="caution">
    <text evidence="8">The sequence shown here is derived from an EMBL/GenBank/DDBJ whole genome shotgun (WGS) entry which is preliminary data.</text>
</comment>
<feature type="region of interest" description="Disordered" evidence="6">
    <location>
        <begin position="652"/>
        <end position="754"/>
    </location>
</feature>
<reference evidence="8" key="2">
    <citation type="submission" date="2020-09" db="EMBL/GenBank/DDBJ databases">
        <authorList>
            <person name="Sun Q."/>
            <person name="Zhou Y."/>
        </authorList>
    </citation>
    <scope>NUCLEOTIDE SEQUENCE</scope>
    <source>
        <strain evidence="8">CGMCC 4.7368</strain>
    </source>
</reference>
<dbReference type="SUPFAM" id="SSF55874">
    <property type="entry name" value="ATPase domain of HSP90 chaperone/DNA topoisomerase II/histidine kinase"/>
    <property type="match status" value="1"/>
</dbReference>
<name>A0A917ZER5_9ACTN</name>
<dbReference type="RefSeq" id="WP_189128736.1">
    <property type="nucleotide sequence ID" value="NZ_BMNH01000040.1"/>
</dbReference>
<keyword evidence="9" id="KW-1185">Reference proteome</keyword>
<dbReference type="InterPro" id="IPR003594">
    <property type="entry name" value="HATPase_dom"/>
</dbReference>
<feature type="compositionally biased region" description="Low complexity" evidence="6">
    <location>
        <begin position="668"/>
        <end position="677"/>
    </location>
</feature>
<dbReference type="InterPro" id="IPR013587">
    <property type="entry name" value="Nitrate/nitrite_sensing"/>
</dbReference>
<feature type="domain" description="Histidine kinase/HSP90-like ATPase" evidence="7">
    <location>
        <begin position="496"/>
        <end position="606"/>
    </location>
</feature>
<evidence type="ECO:0000256" key="6">
    <source>
        <dbReference type="SAM" id="MobiDB-lite"/>
    </source>
</evidence>
<keyword evidence="5" id="KW-0418">Kinase</keyword>
<keyword evidence="4" id="KW-0808">Transferase</keyword>
<reference evidence="8" key="1">
    <citation type="journal article" date="2014" name="Int. J. Syst. Evol. Microbiol.">
        <title>Complete genome sequence of Corynebacterium casei LMG S-19264T (=DSM 44701T), isolated from a smear-ripened cheese.</title>
        <authorList>
            <consortium name="US DOE Joint Genome Institute (JGI-PGF)"/>
            <person name="Walter F."/>
            <person name="Albersmeier A."/>
            <person name="Kalinowski J."/>
            <person name="Ruckert C."/>
        </authorList>
    </citation>
    <scope>NUCLEOTIDE SEQUENCE</scope>
    <source>
        <strain evidence="8">CGMCC 4.7368</strain>
    </source>
</reference>
<dbReference type="GO" id="GO:0004673">
    <property type="term" value="F:protein histidine kinase activity"/>
    <property type="evidence" value="ECO:0007669"/>
    <property type="project" value="UniProtKB-EC"/>
</dbReference>
<feature type="compositionally biased region" description="Basic and acidic residues" evidence="6">
    <location>
        <begin position="731"/>
        <end position="754"/>
    </location>
</feature>
<evidence type="ECO:0000259" key="7">
    <source>
        <dbReference type="SMART" id="SM00387"/>
    </source>
</evidence>
<dbReference type="Gene3D" id="3.30.565.10">
    <property type="entry name" value="Histidine kinase-like ATPase, C-terminal domain"/>
    <property type="match status" value="1"/>
</dbReference>
<accession>A0A917ZER5</accession>
<feature type="compositionally biased region" description="Basic and acidic residues" evidence="6">
    <location>
        <begin position="703"/>
        <end position="719"/>
    </location>
</feature>
<evidence type="ECO:0000313" key="9">
    <source>
        <dbReference type="Proteomes" id="UP000646523"/>
    </source>
</evidence>
<sequence>MPLVSLVALWGFIAYSMVSETSGFAQSRSEWDVVGVPTRALIAEIQRERQATAVSAGRTADDPELAAQRQRTDSAASRIRDVATAVSEEHPVGTKPETVQALLDALEGLPAVRSATDEGQMTPLTATEKLSALISVANRQFGGAERITEISSYRVLRGLTAYSSATEYLARENAILTPALARGEMTRPEHAAFVTAMTSRRLQLANAERDIGPDLREWHAQLVATPAYQRFLTAEDAVYSWQTTGKLPVSASAWKRDAEATVAGLKSNSDRDLARATAKGEDLVAAGLLRISLVLGLGLLAVVLSIVLSYRFGRSLIGELKKLQGSAVELAEVRLPQLVERLRKGEDVDPAETPELERARTAEVDRVAQAFSSVQRTAVEAAVGQAVLRKGVGQVFLNLARRNQALLHRQLNLLDSMERKVDDPETLEGLFKLDHFTTRMRRHAENLIILSDAAPGRRWRDPVPVYDVVRSAVLEVEDYTRVSMQAMPHAPLLVGGAVTDVIHLIAELVENAAVFSPPNTMVQVRGLTAANGFAIEIEDRGLGLNPAALEELNALLATPPEFDLAGSDRMGLFVVSRLAARHGIKVVLRPSPYDGTTAIVMLPSSLITECGGPGAELEVSLFDASRSFPAHPARSGPPAAGTLRTASAVRTLNAAPPPASPPPPSPSPVGAATASPPDTDDDLDGLPVRVRQASLAPQLRKPQPRDEPDVTTRSPEELLRVMSSMQQGWRQGREEAEWPHDLRNGKDPHGRPEN</sequence>
<dbReference type="PANTHER" id="PTHR45436:SF5">
    <property type="entry name" value="SENSOR HISTIDINE KINASE TRCS"/>
    <property type="match status" value="1"/>
</dbReference>
<dbReference type="InterPro" id="IPR036890">
    <property type="entry name" value="HATPase_C_sf"/>
</dbReference>
<feature type="compositionally biased region" description="Pro residues" evidence="6">
    <location>
        <begin position="655"/>
        <end position="667"/>
    </location>
</feature>
<dbReference type="Proteomes" id="UP000646523">
    <property type="component" value="Unassembled WGS sequence"/>
</dbReference>
<evidence type="ECO:0000256" key="5">
    <source>
        <dbReference type="ARBA" id="ARBA00022777"/>
    </source>
</evidence>
<gene>
    <name evidence="8" type="ORF">GCM10012289_72310</name>
</gene>
<proteinExistence type="predicted"/>
<dbReference type="Pfam" id="PF02518">
    <property type="entry name" value="HATPase_c"/>
    <property type="match status" value="1"/>
</dbReference>
<dbReference type="PANTHER" id="PTHR45436">
    <property type="entry name" value="SENSOR HISTIDINE KINASE YKOH"/>
    <property type="match status" value="1"/>
</dbReference>
<dbReference type="AlphaFoldDB" id="A0A917ZER5"/>
<keyword evidence="3" id="KW-0597">Phosphoprotein</keyword>
<dbReference type="GO" id="GO:0005886">
    <property type="term" value="C:plasma membrane"/>
    <property type="evidence" value="ECO:0007669"/>
    <property type="project" value="TreeGrafter"/>
</dbReference>
<dbReference type="GO" id="GO:0000160">
    <property type="term" value="P:phosphorelay signal transduction system"/>
    <property type="evidence" value="ECO:0007669"/>
    <property type="project" value="TreeGrafter"/>
</dbReference>
<dbReference type="InterPro" id="IPR050428">
    <property type="entry name" value="TCS_sensor_his_kinase"/>
</dbReference>
<evidence type="ECO:0000256" key="4">
    <source>
        <dbReference type="ARBA" id="ARBA00022679"/>
    </source>
</evidence>
<dbReference type="SMART" id="SM00387">
    <property type="entry name" value="HATPase_c"/>
    <property type="match status" value="1"/>
</dbReference>
<evidence type="ECO:0000256" key="2">
    <source>
        <dbReference type="ARBA" id="ARBA00012438"/>
    </source>
</evidence>
<evidence type="ECO:0000256" key="1">
    <source>
        <dbReference type="ARBA" id="ARBA00000085"/>
    </source>
</evidence>